<dbReference type="EMBL" id="BARU01010839">
    <property type="protein sequence ID" value="GAH37961.1"/>
    <property type="molecule type" value="Genomic_DNA"/>
</dbReference>
<name>X1EX73_9ZZZZ</name>
<evidence type="ECO:0000313" key="1">
    <source>
        <dbReference type="EMBL" id="GAH37961.1"/>
    </source>
</evidence>
<comment type="caution">
    <text evidence="1">The sequence shown here is derived from an EMBL/GenBank/DDBJ whole genome shotgun (WGS) entry which is preliminary data.</text>
</comment>
<dbReference type="AlphaFoldDB" id="X1EX73"/>
<accession>X1EX73</accession>
<reference evidence="1" key="1">
    <citation type="journal article" date="2014" name="Front. Microbiol.">
        <title>High frequency of phylogenetically diverse reductive dehalogenase-homologous genes in deep subseafloor sedimentary metagenomes.</title>
        <authorList>
            <person name="Kawai M."/>
            <person name="Futagami T."/>
            <person name="Toyoda A."/>
            <person name="Takaki Y."/>
            <person name="Nishi S."/>
            <person name="Hori S."/>
            <person name="Arai W."/>
            <person name="Tsubouchi T."/>
            <person name="Morono Y."/>
            <person name="Uchiyama I."/>
            <person name="Ito T."/>
            <person name="Fujiyama A."/>
            <person name="Inagaki F."/>
            <person name="Takami H."/>
        </authorList>
    </citation>
    <scope>NUCLEOTIDE SEQUENCE</scope>
    <source>
        <strain evidence="1">Expedition CK06-06</strain>
    </source>
</reference>
<sequence length="71" mass="8023">MTRKPYTPNLGKYEQPNKSVCVRLTPDSYAVFEEMAKANRWSVAAAVRYCAEGFLEIRPKTVIMPKGRSLG</sequence>
<organism evidence="1">
    <name type="scientific">marine sediment metagenome</name>
    <dbReference type="NCBI Taxonomy" id="412755"/>
    <lineage>
        <taxon>unclassified sequences</taxon>
        <taxon>metagenomes</taxon>
        <taxon>ecological metagenomes</taxon>
    </lineage>
</organism>
<protein>
    <submittedName>
        <fullName evidence="1">Uncharacterized protein</fullName>
    </submittedName>
</protein>
<proteinExistence type="predicted"/>
<gene>
    <name evidence="1" type="ORF">S03H2_20549</name>
</gene>